<sequence>MNSIAIISLNKFMLIYIALIFILFIMRKFKINQEKLLFLASARMSIQLIIAGYILTYIFKHPSPIFVAIYLLIMVSFAIYRVIGKNADLNRKFKLIIGASLFFSGFLTILFFIYIIIGKSIFNPQYAIPISGMLFGNSMNGTAIAIKTFNNLISAKKLQIKTLVNIGIDPEKILLPFVRESLETALIPTLNSMVGMGIVSLPGMMTGQILSGTLPTTAILYQICITIAITLTVCLSSFFSLYFGQKTLLDSNKQIKI</sequence>
<comment type="similarity">
    <text evidence="2">Belongs to the UPF0014 family.</text>
</comment>
<keyword evidence="8" id="KW-1185">Reference proteome</keyword>
<evidence type="ECO:0000256" key="2">
    <source>
        <dbReference type="ARBA" id="ARBA00005268"/>
    </source>
</evidence>
<protein>
    <submittedName>
        <fullName evidence="7">ABC transporter permease</fullName>
    </submittedName>
</protein>
<gene>
    <name evidence="7" type="ORF">H9Q81_06675</name>
</gene>
<evidence type="ECO:0000313" key="7">
    <source>
        <dbReference type="EMBL" id="QNM14658.1"/>
    </source>
</evidence>
<dbReference type="AlphaFoldDB" id="A0A7G9GV26"/>
<evidence type="ECO:0000313" key="8">
    <source>
        <dbReference type="Proteomes" id="UP000515913"/>
    </source>
</evidence>
<accession>A0A7G9GV26</accession>
<evidence type="ECO:0000256" key="3">
    <source>
        <dbReference type="ARBA" id="ARBA00022692"/>
    </source>
</evidence>
<feature type="transmembrane region" description="Helical" evidence="6">
    <location>
        <begin position="65"/>
        <end position="83"/>
    </location>
</feature>
<reference evidence="7 8" key="1">
    <citation type="submission" date="2020-08" db="EMBL/GenBank/DDBJ databases">
        <authorList>
            <person name="Liu C."/>
            <person name="Sun Q."/>
        </authorList>
    </citation>
    <scope>NUCLEOTIDE SEQUENCE [LARGE SCALE GENOMIC DNA]</scope>
    <source>
        <strain evidence="7 8">NSJ-57</strain>
    </source>
</reference>
<name>A0A7G9GV26_9FUSO</name>
<dbReference type="Pfam" id="PF03649">
    <property type="entry name" value="UPF0014"/>
    <property type="match status" value="1"/>
</dbReference>
<keyword evidence="3 6" id="KW-0812">Transmembrane</keyword>
<dbReference type="KEGG" id="fho:H9Q81_06675"/>
<dbReference type="GO" id="GO:0005886">
    <property type="term" value="C:plasma membrane"/>
    <property type="evidence" value="ECO:0007669"/>
    <property type="project" value="TreeGrafter"/>
</dbReference>
<evidence type="ECO:0000256" key="5">
    <source>
        <dbReference type="ARBA" id="ARBA00023136"/>
    </source>
</evidence>
<proteinExistence type="inferred from homology"/>
<feature type="transmembrane region" description="Helical" evidence="6">
    <location>
        <begin position="95"/>
        <end position="117"/>
    </location>
</feature>
<feature type="transmembrane region" description="Helical" evidence="6">
    <location>
        <begin position="219"/>
        <end position="243"/>
    </location>
</feature>
<evidence type="ECO:0000256" key="6">
    <source>
        <dbReference type="SAM" id="Phobius"/>
    </source>
</evidence>
<evidence type="ECO:0000256" key="4">
    <source>
        <dbReference type="ARBA" id="ARBA00022989"/>
    </source>
</evidence>
<organism evidence="7 8">
    <name type="scientific">Fusobacterium hominis</name>
    <dbReference type="NCBI Taxonomy" id="2764326"/>
    <lineage>
        <taxon>Bacteria</taxon>
        <taxon>Fusobacteriati</taxon>
        <taxon>Fusobacteriota</taxon>
        <taxon>Fusobacteriia</taxon>
        <taxon>Fusobacteriales</taxon>
        <taxon>Fusobacteriaceae</taxon>
        <taxon>Fusobacterium</taxon>
    </lineage>
</organism>
<evidence type="ECO:0000256" key="1">
    <source>
        <dbReference type="ARBA" id="ARBA00004141"/>
    </source>
</evidence>
<dbReference type="RefSeq" id="WP_176838012.1">
    <property type="nucleotide sequence ID" value="NZ_CP060637.1"/>
</dbReference>
<dbReference type="EMBL" id="CP060637">
    <property type="protein sequence ID" value="QNM14658.1"/>
    <property type="molecule type" value="Genomic_DNA"/>
</dbReference>
<dbReference type="Proteomes" id="UP000515913">
    <property type="component" value="Chromosome"/>
</dbReference>
<keyword evidence="4 6" id="KW-1133">Transmembrane helix</keyword>
<comment type="subcellular location">
    <subcellularLocation>
        <location evidence="1">Membrane</location>
        <topology evidence="1">Multi-pass membrane protein</topology>
    </subcellularLocation>
</comment>
<feature type="transmembrane region" description="Helical" evidence="6">
    <location>
        <begin position="6"/>
        <end position="25"/>
    </location>
</feature>
<dbReference type="InterPro" id="IPR005226">
    <property type="entry name" value="UPF0014_fam"/>
</dbReference>
<dbReference type="PANTHER" id="PTHR30028">
    <property type="entry name" value="UPF0014 INNER MEMBRANE PROTEIN YBBM-RELATED"/>
    <property type="match status" value="1"/>
</dbReference>
<keyword evidence="5 6" id="KW-0472">Membrane</keyword>
<dbReference type="PANTHER" id="PTHR30028:SF0">
    <property type="entry name" value="PROTEIN ALUMINUM SENSITIVE 3"/>
    <property type="match status" value="1"/>
</dbReference>
<feature type="transmembrane region" description="Helical" evidence="6">
    <location>
        <begin position="37"/>
        <end position="59"/>
    </location>
</feature>